<dbReference type="AlphaFoldDB" id="A0A6G1SP83"/>
<dbReference type="CDD" id="cd00054">
    <property type="entry name" value="EGF_CA"/>
    <property type="match status" value="1"/>
</dbReference>
<feature type="domain" description="EGF-like calcium-binding" evidence="2">
    <location>
        <begin position="257"/>
        <end position="303"/>
    </location>
</feature>
<keyword evidence="1" id="KW-1015">Disulfide bond</keyword>
<dbReference type="SMART" id="SM00179">
    <property type="entry name" value="EGF_CA"/>
    <property type="match status" value="1"/>
</dbReference>
<accession>A0A6G1SP83</accession>
<dbReference type="SMART" id="SM00261">
    <property type="entry name" value="FU"/>
    <property type="match status" value="2"/>
</dbReference>
<reference evidence="3" key="1">
    <citation type="submission" date="2018-10" db="EMBL/GenBank/DDBJ databases">
        <title>Transcriptome assembly of Aceria tosichella (Wheat curl mite) Type 2.</title>
        <authorList>
            <person name="Scully E.D."/>
            <person name="Geib S.M."/>
            <person name="Palmer N.A."/>
            <person name="Gupta A.K."/>
            <person name="Sarath G."/>
            <person name="Tatineni S."/>
        </authorList>
    </citation>
    <scope>NUCLEOTIDE SEQUENCE</scope>
    <source>
        <strain evidence="3">LincolnNE</strain>
    </source>
</reference>
<dbReference type="SUPFAM" id="SSF57184">
    <property type="entry name" value="Growth factor receptor domain"/>
    <property type="match status" value="1"/>
</dbReference>
<dbReference type="GO" id="GO:0005509">
    <property type="term" value="F:calcium ion binding"/>
    <property type="evidence" value="ECO:0007669"/>
    <property type="project" value="InterPro"/>
</dbReference>
<dbReference type="InterPro" id="IPR009030">
    <property type="entry name" value="Growth_fac_rcpt_cys_sf"/>
</dbReference>
<dbReference type="InterPro" id="IPR006212">
    <property type="entry name" value="Furin_repeat"/>
</dbReference>
<dbReference type="PROSITE" id="PS01187">
    <property type="entry name" value="EGF_CA"/>
    <property type="match status" value="1"/>
</dbReference>
<evidence type="ECO:0000259" key="2">
    <source>
        <dbReference type="SMART" id="SM00179"/>
    </source>
</evidence>
<dbReference type="InterPro" id="IPR001881">
    <property type="entry name" value="EGF-like_Ca-bd_dom"/>
</dbReference>
<evidence type="ECO:0000256" key="1">
    <source>
        <dbReference type="ARBA" id="ARBA00023157"/>
    </source>
</evidence>
<evidence type="ECO:0000313" key="3">
    <source>
        <dbReference type="EMBL" id="MDE52336.1"/>
    </source>
</evidence>
<proteinExistence type="predicted"/>
<organism evidence="3">
    <name type="scientific">Aceria tosichella</name>
    <name type="common">wheat curl mite</name>
    <dbReference type="NCBI Taxonomy" id="561515"/>
    <lineage>
        <taxon>Eukaryota</taxon>
        <taxon>Metazoa</taxon>
        <taxon>Ecdysozoa</taxon>
        <taxon>Arthropoda</taxon>
        <taxon>Chelicerata</taxon>
        <taxon>Arachnida</taxon>
        <taxon>Acari</taxon>
        <taxon>Acariformes</taxon>
        <taxon>Trombidiformes</taxon>
        <taxon>Prostigmata</taxon>
        <taxon>Eupodina</taxon>
        <taxon>Eriophyoidea</taxon>
        <taxon>Eriophyidae</taxon>
        <taxon>Eriophyinae</taxon>
        <taxon>Aceriini</taxon>
        <taxon>Aceria</taxon>
    </lineage>
</organism>
<dbReference type="InterPro" id="IPR018097">
    <property type="entry name" value="EGF_Ca-bd_CS"/>
</dbReference>
<name>A0A6G1SP83_9ACAR</name>
<sequence>MSAITTYSISDALLIFITSHIIFQLLSTGCLASTTTTKTNHNKDKQLTAEDTEQLCADCRLTAQSIDDLIRAPRQVDAYGQVSDLINLDKIKKAICKEIVSDRDRERCRSFYFSHLDAAQRWRLANIKNEQQPLRTSYYDFVCIKEMKYCCPSGSFGPKCTKCANCPTANHQCQGEGTRAGNGSCVCKPGHWGQDCGTCLSGYYFDRDALKLPEFSLKRLLCKPCDRSCRQCRSGGPRGCEVCARGFEWVAGFGCADIDECIKSNNKICGPNTFCVNTIGSYFCYECDRACDGCHGDGPDMCLRCAKNYKLDNNGNCIAQQKTILPPEANYYRYAIYVGLCICTCIILHNSVYMASLVGLGVALYIGASEWVMSGHPGLTALPGERDPGNLGGAGLSTNPTLSHLGL</sequence>
<dbReference type="EMBL" id="GGYP01007565">
    <property type="protein sequence ID" value="MDE52336.1"/>
    <property type="molecule type" value="Transcribed_RNA"/>
</dbReference>
<protein>
    <submittedName>
        <fullName evidence="3">Cysteine-rich with EGF-like domain protein 2</fullName>
    </submittedName>
</protein>
<gene>
    <name evidence="3" type="primary">creld2_0</name>
    <name evidence="3" type="ORF">g.14379</name>
</gene>